<dbReference type="Proteomes" id="UP000273140">
    <property type="component" value="Unassembled WGS sequence"/>
</dbReference>
<gene>
    <name evidence="1" type="ORF">ALQ07_200100</name>
</gene>
<protein>
    <submittedName>
        <fullName evidence="1">Uncharacterized protein</fullName>
    </submittedName>
</protein>
<proteinExistence type="predicted"/>
<name>A0A3M4KE81_PSESF</name>
<dbReference type="AlphaFoldDB" id="A0A3M4KE81"/>
<comment type="caution">
    <text evidence="1">The sequence shown here is derived from an EMBL/GenBank/DDBJ whole genome shotgun (WGS) entry which is preliminary data.</text>
</comment>
<accession>A0A3M4KE81</accession>
<reference evidence="1 2" key="1">
    <citation type="submission" date="2018-08" db="EMBL/GenBank/DDBJ databases">
        <title>Recombination of ecologically and evolutionarily significant loci maintains genetic cohesion in the Pseudomonas syringae species complex.</title>
        <authorList>
            <person name="Dillon M."/>
            <person name="Thakur S."/>
            <person name="Almeida R.N.D."/>
            <person name="Weir B.S."/>
            <person name="Guttman D.S."/>
        </authorList>
    </citation>
    <scope>NUCLEOTIDE SEQUENCE [LARGE SCALE GENOMIC DNA]</scope>
    <source>
        <strain evidence="1 2">ICMP 19074</strain>
    </source>
</reference>
<organism evidence="1 2">
    <name type="scientific">Pseudomonas syringae pv. actinidiae</name>
    <dbReference type="NCBI Taxonomy" id="103796"/>
    <lineage>
        <taxon>Bacteria</taxon>
        <taxon>Pseudomonadati</taxon>
        <taxon>Pseudomonadota</taxon>
        <taxon>Gammaproteobacteria</taxon>
        <taxon>Pseudomonadales</taxon>
        <taxon>Pseudomonadaceae</taxon>
        <taxon>Pseudomonas</taxon>
        <taxon>Pseudomonas syringae</taxon>
    </lineage>
</organism>
<sequence length="52" mass="5262">MLHLILAAGRGSKLARDLPGTGSKTGVYSTSGTTWVACFGAVSKHTVAVVTS</sequence>
<evidence type="ECO:0000313" key="2">
    <source>
        <dbReference type="Proteomes" id="UP000273140"/>
    </source>
</evidence>
<evidence type="ECO:0000313" key="1">
    <source>
        <dbReference type="EMBL" id="RMQ27449.1"/>
    </source>
</evidence>
<dbReference type="EMBL" id="RBRB01000330">
    <property type="protein sequence ID" value="RMQ27449.1"/>
    <property type="molecule type" value="Genomic_DNA"/>
</dbReference>